<dbReference type="PANTHER" id="PTHR13947:SF37">
    <property type="entry name" value="LD18367P"/>
    <property type="match status" value="1"/>
</dbReference>
<dbReference type="EnsemblProtists" id="PYU1_T014313">
    <property type="protein sequence ID" value="PYU1_T014313"/>
    <property type="gene ID" value="PYU1_G014283"/>
</dbReference>
<dbReference type="GO" id="GO:0008080">
    <property type="term" value="F:N-acetyltransferase activity"/>
    <property type="evidence" value="ECO:0007669"/>
    <property type="project" value="InterPro"/>
</dbReference>
<evidence type="ECO:0000256" key="1">
    <source>
        <dbReference type="ARBA" id="ARBA00022679"/>
    </source>
</evidence>
<dbReference type="CDD" id="cd04301">
    <property type="entry name" value="NAT_SF"/>
    <property type="match status" value="1"/>
</dbReference>
<dbReference type="EMBL" id="GL376566">
    <property type="status" value="NOT_ANNOTATED_CDS"/>
    <property type="molecule type" value="Genomic_DNA"/>
</dbReference>
<dbReference type="VEuPathDB" id="FungiDB:PYU1_G014283"/>
<proteinExistence type="predicted"/>
<dbReference type="PROSITE" id="PS51186">
    <property type="entry name" value="GNAT"/>
    <property type="match status" value="1"/>
</dbReference>
<reference evidence="3" key="3">
    <citation type="submission" date="2015-02" db="UniProtKB">
        <authorList>
            <consortium name="EnsemblProtists"/>
        </authorList>
    </citation>
    <scope>IDENTIFICATION</scope>
    <source>
        <strain evidence="3">DAOM BR144</strain>
    </source>
</reference>
<evidence type="ECO:0000313" key="4">
    <source>
        <dbReference type="Proteomes" id="UP000019132"/>
    </source>
</evidence>
<keyword evidence="1" id="KW-0808">Transferase</keyword>
<dbReference type="STRING" id="431595.K3XAR4"/>
<dbReference type="InterPro" id="IPR000182">
    <property type="entry name" value="GNAT_dom"/>
</dbReference>
<accession>K3XAR4</accession>
<dbReference type="InParanoid" id="K3XAR4"/>
<dbReference type="Proteomes" id="UP000019132">
    <property type="component" value="Unassembled WGS sequence"/>
</dbReference>
<evidence type="ECO:0000259" key="2">
    <source>
        <dbReference type="PROSITE" id="PS51186"/>
    </source>
</evidence>
<dbReference type="PANTHER" id="PTHR13947">
    <property type="entry name" value="GNAT FAMILY N-ACETYLTRANSFERASE"/>
    <property type="match status" value="1"/>
</dbReference>
<dbReference type="SUPFAM" id="SSF55729">
    <property type="entry name" value="Acyl-CoA N-acyltransferases (Nat)"/>
    <property type="match status" value="1"/>
</dbReference>
<dbReference type="HOGENOM" id="CLU_013985_11_3_1"/>
<name>K3XAR4_GLOUD</name>
<dbReference type="AlphaFoldDB" id="K3XAR4"/>
<dbReference type="Gene3D" id="3.40.630.30">
    <property type="match status" value="1"/>
</dbReference>
<organism evidence="3 4">
    <name type="scientific">Globisporangium ultimum (strain ATCC 200006 / CBS 805.95 / DAOM BR144)</name>
    <name type="common">Pythium ultimum</name>
    <dbReference type="NCBI Taxonomy" id="431595"/>
    <lineage>
        <taxon>Eukaryota</taxon>
        <taxon>Sar</taxon>
        <taxon>Stramenopiles</taxon>
        <taxon>Oomycota</taxon>
        <taxon>Peronosporomycetes</taxon>
        <taxon>Pythiales</taxon>
        <taxon>Pythiaceae</taxon>
        <taxon>Globisporangium</taxon>
    </lineage>
</organism>
<keyword evidence="4" id="KW-1185">Reference proteome</keyword>
<reference evidence="4" key="2">
    <citation type="submission" date="2010-04" db="EMBL/GenBank/DDBJ databases">
        <authorList>
            <person name="Buell R."/>
            <person name="Hamilton J."/>
            <person name="Hostetler J."/>
        </authorList>
    </citation>
    <scope>NUCLEOTIDE SEQUENCE [LARGE SCALE GENOMIC DNA]</scope>
    <source>
        <strain evidence="4">DAOM:BR144</strain>
    </source>
</reference>
<dbReference type="InterPro" id="IPR050769">
    <property type="entry name" value="NAT_camello-type"/>
</dbReference>
<sequence>MSPTDNLMRTAIPEIEQSTVTTTKPCHDDALVVKQTQFQIREYVPDDYDDVAQLVSDGLMFYGGEGSPHHAYWVLFVQNSLTTDVADISGHYLREGNTFFVVTTTTPSGETVTVGTIGVEKISDSVAELRRVSVKDAYRRFGIGKFMMARVSEWAKARRYATFVLSCAEVQTQARRFYESLGYAFTKTSVRHEGNESMVLTHYEKSL</sequence>
<reference evidence="4" key="1">
    <citation type="journal article" date="2010" name="Genome Biol.">
        <title>Genome sequence of the necrotrophic plant pathogen Pythium ultimum reveals original pathogenicity mechanisms and effector repertoire.</title>
        <authorList>
            <person name="Levesque C.A."/>
            <person name="Brouwer H."/>
            <person name="Cano L."/>
            <person name="Hamilton J.P."/>
            <person name="Holt C."/>
            <person name="Huitema E."/>
            <person name="Raffaele S."/>
            <person name="Robideau G.P."/>
            <person name="Thines M."/>
            <person name="Win J."/>
            <person name="Zerillo M.M."/>
            <person name="Beakes G.W."/>
            <person name="Boore J.L."/>
            <person name="Busam D."/>
            <person name="Dumas B."/>
            <person name="Ferriera S."/>
            <person name="Fuerstenberg S.I."/>
            <person name="Gachon C.M."/>
            <person name="Gaulin E."/>
            <person name="Govers F."/>
            <person name="Grenville-Briggs L."/>
            <person name="Horner N."/>
            <person name="Hostetler J."/>
            <person name="Jiang R.H."/>
            <person name="Johnson J."/>
            <person name="Krajaejun T."/>
            <person name="Lin H."/>
            <person name="Meijer H.J."/>
            <person name="Moore B."/>
            <person name="Morris P."/>
            <person name="Phuntmart V."/>
            <person name="Puiu D."/>
            <person name="Shetty J."/>
            <person name="Stajich J.E."/>
            <person name="Tripathy S."/>
            <person name="Wawra S."/>
            <person name="van West P."/>
            <person name="Whitty B.R."/>
            <person name="Coutinho P.M."/>
            <person name="Henrissat B."/>
            <person name="Martin F."/>
            <person name="Thomas P.D."/>
            <person name="Tyler B.M."/>
            <person name="De Vries R.P."/>
            <person name="Kamoun S."/>
            <person name="Yandell M."/>
            <person name="Tisserat N."/>
            <person name="Buell C.R."/>
        </authorList>
    </citation>
    <scope>NUCLEOTIDE SEQUENCE</scope>
    <source>
        <strain evidence="4">DAOM:BR144</strain>
    </source>
</reference>
<protein>
    <recommendedName>
        <fullName evidence="2">N-acetyltransferase domain-containing protein</fullName>
    </recommendedName>
</protein>
<dbReference type="Pfam" id="PF00583">
    <property type="entry name" value="Acetyltransf_1"/>
    <property type="match status" value="1"/>
</dbReference>
<feature type="domain" description="N-acetyltransferase" evidence="2">
    <location>
        <begin position="38"/>
        <end position="207"/>
    </location>
</feature>
<dbReference type="eggNOG" id="KOG3139">
    <property type="taxonomic scope" value="Eukaryota"/>
</dbReference>
<dbReference type="InterPro" id="IPR016181">
    <property type="entry name" value="Acyl_CoA_acyltransferase"/>
</dbReference>
<evidence type="ECO:0000313" key="3">
    <source>
        <dbReference type="EnsemblProtists" id="PYU1_T014313"/>
    </source>
</evidence>